<accession>A0A0D8B7R3</accession>
<dbReference type="InterPro" id="IPR050228">
    <property type="entry name" value="Carboxylesterase_BioH"/>
</dbReference>
<evidence type="ECO:0000259" key="1">
    <source>
        <dbReference type="Pfam" id="PF12697"/>
    </source>
</evidence>
<reference evidence="3" key="1">
    <citation type="submission" date="2015-02" db="EMBL/GenBank/DDBJ databases">
        <title>Draft Genome of Frankia sp. CpI1-S.</title>
        <authorList>
            <person name="Oshone R.T."/>
            <person name="Ngom M."/>
            <person name="Ghodhbane-Gtari F."/>
            <person name="Gtari M."/>
            <person name="Morris K."/>
            <person name="Thomas K."/>
            <person name="Sen A."/>
            <person name="Tisa L.S."/>
        </authorList>
    </citation>
    <scope>NUCLEOTIDE SEQUENCE [LARGE SCALE GENOMIC DNA]</scope>
    <source>
        <strain evidence="3">CpI1-S</strain>
    </source>
</reference>
<dbReference type="GO" id="GO:0016787">
    <property type="term" value="F:hydrolase activity"/>
    <property type="evidence" value="ECO:0007669"/>
    <property type="project" value="UniProtKB-KW"/>
</dbReference>
<feature type="domain" description="AB hydrolase-1" evidence="1">
    <location>
        <begin position="62"/>
        <end position="304"/>
    </location>
</feature>
<dbReference type="SUPFAM" id="SSF53474">
    <property type="entry name" value="alpha/beta-Hydrolases"/>
    <property type="match status" value="1"/>
</dbReference>
<dbReference type="InterPro" id="IPR000073">
    <property type="entry name" value="AB_hydrolase_1"/>
</dbReference>
<name>A0A0D8B7R3_9ACTN</name>
<keyword evidence="2" id="KW-0012">Acyltransferase</keyword>
<dbReference type="Pfam" id="PF12697">
    <property type="entry name" value="Abhydrolase_6"/>
    <property type="match status" value="1"/>
</dbReference>
<dbReference type="OrthoDB" id="63519at2"/>
<dbReference type="PANTHER" id="PTHR43194:SF2">
    <property type="entry name" value="PEROXISOMAL MEMBRANE PROTEIN LPX1"/>
    <property type="match status" value="1"/>
</dbReference>
<dbReference type="RefSeq" id="WP_044888684.1">
    <property type="nucleotide sequence ID" value="NZ_JYFN01000108.1"/>
</dbReference>
<keyword evidence="2" id="KW-0378">Hydrolase</keyword>
<dbReference type="InterPro" id="IPR000639">
    <property type="entry name" value="Epox_hydrolase-like"/>
</dbReference>
<keyword evidence="2" id="KW-0808">Transferase</keyword>
<evidence type="ECO:0000313" key="2">
    <source>
        <dbReference type="EMBL" id="KJE19422.1"/>
    </source>
</evidence>
<organism evidence="2 3">
    <name type="scientific">Frankia torreyi</name>
    <dbReference type="NCBI Taxonomy" id="1856"/>
    <lineage>
        <taxon>Bacteria</taxon>
        <taxon>Bacillati</taxon>
        <taxon>Actinomycetota</taxon>
        <taxon>Actinomycetes</taxon>
        <taxon>Frankiales</taxon>
        <taxon>Frankiaceae</taxon>
        <taxon>Frankia</taxon>
    </lineage>
</organism>
<dbReference type="GO" id="GO:0016746">
    <property type="term" value="F:acyltransferase activity"/>
    <property type="evidence" value="ECO:0007669"/>
    <property type="project" value="UniProtKB-KW"/>
</dbReference>
<dbReference type="PRINTS" id="PR00412">
    <property type="entry name" value="EPOXHYDRLASE"/>
</dbReference>
<evidence type="ECO:0000313" key="3">
    <source>
        <dbReference type="Proteomes" id="UP000032545"/>
    </source>
</evidence>
<sequence>MATDVEGTLAADDYDEFGLLHENAEELGLPFAGRPDVSRGYVDLAADRRLSYIRWGTADPEVVFLHGGAQNAHTWDYVALALGRPAVAFDLPGHGRSSWRADRDYGPWRNVEALEAALPAVAPNAAVVVGMSLGGLTVTHLAATRPDLCRRAVIVDVTPQVNDPSRTMTTAERGSVALVSGPPTYASFEEMADAAVALSPLRAAAGVRRGVRHNARRLPDGRWSWRYDLFGPPPPGTPDWLDFTSLWEEVDTITVPALLVRGGESKYVHDADVAEFRRRLPALRYALVDGAGHAVQSDRPLELVTLIRDFAFPA</sequence>
<reference evidence="2 3" key="2">
    <citation type="journal article" date="2016" name="Genome Announc.">
        <title>Permanent Draft Genome Sequences for Two Variants of Frankia sp. Strain CpI1, the First Frankia Strain Isolated from Root Nodules of Comptonia peregrina.</title>
        <authorList>
            <person name="Oshone R."/>
            <person name="Hurst S.G.IV."/>
            <person name="Abebe-Akele F."/>
            <person name="Simpson S."/>
            <person name="Morris K."/>
            <person name="Thomas W.K."/>
            <person name="Tisa L.S."/>
        </authorList>
    </citation>
    <scope>NUCLEOTIDE SEQUENCE [LARGE SCALE GENOMIC DNA]</scope>
    <source>
        <strain evidence="3">CpI1-S</strain>
    </source>
</reference>
<gene>
    <name evidence="2" type="ORF">FF36_06294</name>
</gene>
<comment type="caution">
    <text evidence="2">The sequence shown here is derived from an EMBL/GenBank/DDBJ whole genome shotgun (WGS) entry which is preliminary data.</text>
</comment>
<dbReference type="PATRIC" id="fig|1502723.3.peg.827"/>
<dbReference type="Gene3D" id="3.40.50.1820">
    <property type="entry name" value="alpha/beta hydrolase"/>
    <property type="match status" value="1"/>
</dbReference>
<proteinExistence type="predicted"/>
<dbReference type="PANTHER" id="PTHR43194">
    <property type="entry name" value="HYDROLASE ALPHA/BETA FOLD FAMILY"/>
    <property type="match status" value="1"/>
</dbReference>
<dbReference type="InterPro" id="IPR029058">
    <property type="entry name" value="AB_hydrolase_fold"/>
</dbReference>
<protein>
    <submittedName>
        <fullName evidence="2">Putative hydrolase or acyltransferase of alpha/beta superfamily</fullName>
    </submittedName>
</protein>
<dbReference type="Proteomes" id="UP000032545">
    <property type="component" value="Unassembled WGS sequence"/>
</dbReference>
<keyword evidence="3" id="KW-1185">Reference proteome</keyword>
<dbReference type="AlphaFoldDB" id="A0A0D8B7R3"/>
<dbReference type="EMBL" id="JYFN01000108">
    <property type="protein sequence ID" value="KJE19422.1"/>
    <property type="molecule type" value="Genomic_DNA"/>
</dbReference>